<dbReference type="EMBL" id="BGZK01002995">
    <property type="protein sequence ID" value="GBP97738.1"/>
    <property type="molecule type" value="Genomic_DNA"/>
</dbReference>
<evidence type="ECO:0000313" key="1">
    <source>
        <dbReference type="EMBL" id="GBP97738.1"/>
    </source>
</evidence>
<evidence type="ECO:0000313" key="2">
    <source>
        <dbReference type="Proteomes" id="UP000299102"/>
    </source>
</evidence>
<keyword evidence="2" id="KW-1185">Reference proteome</keyword>
<dbReference type="Proteomes" id="UP000299102">
    <property type="component" value="Unassembled WGS sequence"/>
</dbReference>
<reference evidence="1 2" key="1">
    <citation type="journal article" date="2019" name="Commun. Biol.">
        <title>The bagworm genome reveals a unique fibroin gene that provides high tensile strength.</title>
        <authorList>
            <person name="Kono N."/>
            <person name="Nakamura H."/>
            <person name="Ohtoshi R."/>
            <person name="Tomita M."/>
            <person name="Numata K."/>
            <person name="Arakawa K."/>
        </authorList>
    </citation>
    <scope>NUCLEOTIDE SEQUENCE [LARGE SCALE GENOMIC DNA]</scope>
</reference>
<proteinExistence type="predicted"/>
<sequence length="106" mass="11986">MATAARVLGRWLDSPAACHRTLQRDNRAAREPNPMIQRLLAAASYKECSSIGWHGGVVTLAIQSNLDQMQLRLSKYTILERPSLDTALWRPNAWADFDEFYVSRAP</sequence>
<comment type="caution">
    <text evidence="1">The sequence shown here is derived from an EMBL/GenBank/DDBJ whole genome shotgun (WGS) entry which is preliminary data.</text>
</comment>
<name>A0A4C2AC84_EUMVA</name>
<protein>
    <submittedName>
        <fullName evidence="1">Uncharacterized protein</fullName>
    </submittedName>
</protein>
<gene>
    <name evidence="1" type="ORF">EVAR_70264_1</name>
</gene>
<organism evidence="1 2">
    <name type="scientific">Eumeta variegata</name>
    <name type="common">Bagworm moth</name>
    <name type="synonym">Eumeta japonica</name>
    <dbReference type="NCBI Taxonomy" id="151549"/>
    <lineage>
        <taxon>Eukaryota</taxon>
        <taxon>Metazoa</taxon>
        <taxon>Ecdysozoa</taxon>
        <taxon>Arthropoda</taxon>
        <taxon>Hexapoda</taxon>
        <taxon>Insecta</taxon>
        <taxon>Pterygota</taxon>
        <taxon>Neoptera</taxon>
        <taxon>Endopterygota</taxon>
        <taxon>Lepidoptera</taxon>
        <taxon>Glossata</taxon>
        <taxon>Ditrysia</taxon>
        <taxon>Tineoidea</taxon>
        <taxon>Psychidae</taxon>
        <taxon>Oiketicinae</taxon>
        <taxon>Eumeta</taxon>
    </lineage>
</organism>
<dbReference type="AlphaFoldDB" id="A0A4C2AC84"/>
<accession>A0A4C2AC84</accession>